<comment type="caution">
    <text evidence="1">The sequence shown here is derived from an EMBL/GenBank/DDBJ whole genome shotgun (WGS) entry which is preliminary data.</text>
</comment>
<sequence>MPVHRGSWPESVTLNEGPVLTLGHTEFNSWEEILYGLKIKRLVALDISLGCQDLSSPLNGEQIDGKQYTGLYHNPSGPVIDVATQCVHRYKNEFG</sequence>
<evidence type="ECO:0000313" key="2">
    <source>
        <dbReference type="Proteomes" id="UP001283361"/>
    </source>
</evidence>
<gene>
    <name evidence="1" type="ORF">RRG08_015034</name>
</gene>
<keyword evidence="2" id="KW-1185">Reference proteome</keyword>
<organism evidence="1 2">
    <name type="scientific">Elysia crispata</name>
    <name type="common">lettuce slug</name>
    <dbReference type="NCBI Taxonomy" id="231223"/>
    <lineage>
        <taxon>Eukaryota</taxon>
        <taxon>Metazoa</taxon>
        <taxon>Spiralia</taxon>
        <taxon>Lophotrochozoa</taxon>
        <taxon>Mollusca</taxon>
        <taxon>Gastropoda</taxon>
        <taxon>Heterobranchia</taxon>
        <taxon>Euthyneura</taxon>
        <taxon>Panpulmonata</taxon>
        <taxon>Sacoglossa</taxon>
        <taxon>Placobranchoidea</taxon>
        <taxon>Plakobranchidae</taxon>
        <taxon>Elysia</taxon>
    </lineage>
</organism>
<protein>
    <submittedName>
        <fullName evidence="1">Uncharacterized protein</fullName>
    </submittedName>
</protein>
<evidence type="ECO:0000313" key="1">
    <source>
        <dbReference type="EMBL" id="KAK3800066.1"/>
    </source>
</evidence>
<dbReference type="EMBL" id="JAWDGP010000502">
    <property type="protein sequence ID" value="KAK3800066.1"/>
    <property type="molecule type" value="Genomic_DNA"/>
</dbReference>
<reference evidence="1" key="1">
    <citation type="journal article" date="2023" name="G3 (Bethesda)">
        <title>A reference genome for the long-term kleptoplast-retaining sea slug Elysia crispata morphotype clarki.</title>
        <authorList>
            <person name="Eastman K.E."/>
            <person name="Pendleton A.L."/>
            <person name="Shaikh M.A."/>
            <person name="Suttiyut T."/>
            <person name="Ogas R."/>
            <person name="Tomko P."/>
            <person name="Gavelis G."/>
            <person name="Widhalm J.R."/>
            <person name="Wisecaver J.H."/>
        </authorList>
    </citation>
    <scope>NUCLEOTIDE SEQUENCE</scope>
    <source>
        <strain evidence="1">ECLA1</strain>
    </source>
</reference>
<dbReference type="Proteomes" id="UP001283361">
    <property type="component" value="Unassembled WGS sequence"/>
</dbReference>
<dbReference type="AlphaFoldDB" id="A0AAE1B725"/>
<proteinExistence type="predicted"/>
<accession>A0AAE1B725</accession>
<name>A0AAE1B725_9GAST</name>